<gene>
    <name evidence="2" type="ORF">RIF29_18984</name>
</gene>
<dbReference type="InterPro" id="IPR053235">
    <property type="entry name" value="Ser_Thr_kinase"/>
</dbReference>
<dbReference type="AlphaFoldDB" id="A0AAN9F161"/>
<comment type="caution">
    <text evidence="2">The sequence shown here is derived from an EMBL/GenBank/DDBJ whole genome shotgun (WGS) entry which is preliminary data.</text>
</comment>
<dbReference type="EMBL" id="JAYWIO010000004">
    <property type="protein sequence ID" value="KAK7266341.1"/>
    <property type="molecule type" value="Genomic_DNA"/>
</dbReference>
<evidence type="ECO:0000313" key="3">
    <source>
        <dbReference type="Proteomes" id="UP001372338"/>
    </source>
</evidence>
<dbReference type="SUPFAM" id="SSF56112">
    <property type="entry name" value="Protein kinase-like (PK-like)"/>
    <property type="match status" value="1"/>
</dbReference>
<proteinExistence type="predicted"/>
<dbReference type="GO" id="GO:0005524">
    <property type="term" value="F:ATP binding"/>
    <property type="evidence" value="ECO:0007669"/>
    <property type="project" value="InterPro"/>
</dbReference>
<dbReference type="PANTHER" id="PTHR24361">
    <property type="entry name" value="MITOGEN-ACTIVATED KINASE KINASE KINASE"/>
    <property type="match status" value="1"/>
</dbReference>
<keyword evidence="3" id="KW-1185">Reference proteome</keyword>
<evidence type="ECO:0000259" key="1">
    <source>
        <dbReference type="PROSITE" id="PS50011"/>
    </source>
</evidence>
<organism evidence="2 3">
    <name type="scientific">Crotalaria pallida</name>
    <name type="common">Smooth rattlebox</name>
    <name type="synonym">Crotalaria striata</name>
    <dbReference type="NCBI Taxonomy" id="3830"/>
    <lineage>
        <taxon>Eukaryota</taxon>
        <taxon>Viridiplantae</taxon>
        <taxon>Streptophyta</taxon>
        <taxon>Embryophyta</taxon>
        <taxon>Tracheophyta</taxon>
        <taxon>Spermatophyta</taxon>
        <taxon>Magnoliopsida</taxon>
        <taxon>eudicotyledons</taxon>
        <taxon>Gunneridae</taxon>
        <taxon>Pentapetalae</taxon>
        <taxon>rosids</taxon>
        <taxon>fabids</taxon>
        <taxon>Fabales</taxon>
        <taxon>Fabaceae</taxon>
        <taxon>Papilionoideae</taxon>
        <taxon>50 kb inversion clade</taxon>
        <taxon>genistoids sensu lato</taxon>
        <taxon>core genistoids</taxon>
        <taxon>Crotalarieae</taxon>
        <taxon>Crotalaria</taxon>
    </lineage>
</organism>
<dbReference type="Gene3D" id="1.10.510.10">
    <property type="entry name" value="Transferase(Phosphotransferase) domain 1"/>
    <property type="match status" value="1"/>
</dbReference>
<dbReference type="GO" id="GO:0005737">
    <property type="term" value="C:cytoplasm"/>
    <property type="evidence" value="ECO:0007669"/>
    <property type="project" value="TreeGrafter"/>
</dbReference>
<sequence>MDPCNSSVGTIAYMSLERINTDIHDGQYDAYAGDILSLGVSILDFYLGRFPFMVGRQGDWASLMCAICMSPPPEAPVAASPEFRDFVSSSENIQYEVREKSSIPNFLRVSSFIKLGFCYSS</sequence>
<dbReference type="InterPro" id="IPR011009">
    <property type="entry name" value="Kinase-like_dom_sf"/>
</dbReference>
<name>A0AAN9F161_CROPI</name>
<feature type="domain" description="Protein kinase" evidence="1">
    <location>
        <begin position="1"/>
        <end position="113"/>
    </location>
</feature>
<evidence type="ECO:0000313" key="2">
    <source>
        <dbReference type="EMBL" id="KAK7266341.1"/>
    </source>
</evidence>
<protein>
    <recommendedName>
        <fullName evidence="1">Protein kinase domain-containing protein</fullName>
    </recommendedName>
</protein>
<dbReference type="Proteomes" id="UP001372338">
    <property type="component" value="Unassembled WGS sequence"/>
</dbReference>
<dbReference type="PROSITE" id="PS50011">
    <property type="entry name" value="PROTEIN_KINASE_DOM"/>
    <property type="match status" value="1"/>
</dbReference>
<dbReference type="GO" id="GO:0004674">
    <property type="term" value="F:protein serine/threonine kinase activity"/>
    <property type="evidence" value="ECO:0007669"/>
    <property type="project" value="TreeGrafter"/>
</dbReference>
<accession>A0AAN9F161</accession>
<dbReference type="InterPro" id="IPR000719">
    <property type="entry name" value="Prot_kinase_dom"/>
</dbReference>
<dbReference type="PANTHER" id="PTHR24361:SF762">
    <property type="entry name" value="MITOGEN-ACTIVATED PROTEIN KINASE KINASE 5"/>
    <property type="match status" value="1"/>
</dbReference>
<reference evidence="2 3" key="1">
    <citation type="submission" date="2024-01" db="EMBL/GenBank/DDBJ databases">
        <title>The genomes of 5 underutilized Papilionoideae crops provide insights into root nodulation and disease resistanc.</title>
        <authorList>
            <person name="Yuan L."/>
        </authorList>
    </citation>
    <scope>NUCLEOTIDE SEQUENCE [LARGE SCALE GENOMIC DNA]</scope>
    <source>
        <strain evidence="2">ZHUSHIDOU_FW_LH</strain>
        <tissue evidence="2">Leaf</tissue>
    </source>
</reference>